<evidence type="ECO:0000256" key="4">
    <source>
        <dbReference type="ARBA" id="ARBA00023163"/>
    </source>
</evidence>
<dbReference type="Gene3D" id="1.10.260.40">
    <property type="entry name" value="lambda repressor-like DNA-binding domains"/>
    <property type="match status" value="1"/>
</dbReference>
<dbReference type="SUPFAM" id="SSF47413">
    <property type="entry name" value="lambda repressor-like DNA-binding domains"/>
    <property type="match status" value="1"/>
</dbReference>
<dbReference type="CDD" id="cd01392">
    <property type="entry name" value="HTH_LacI"/>
    <property type="match status" value="1"/>
</dbReference>
<dbReference type="RefSeq" id="WP_090553962.1">
    <property type="nucleotide sequence ID" value="NZ_FNFP01000006.1"/>
</dbReference>
<dbReference type="OrthoDB" id="43195at2"/>
<evidence type="ECO:0000259" key="5">
    <source>
        <dbReference type="PROSITE" id="PS50932"/>
    </source>
</evidence>
<reference evidence="6 7" key="1">
    <citation type="submission" date="2016-10" db="EMBL/GenBank/DDBJ databases">
        <authorList>
            <person name="de Groot N.N."/>
        </authorList>
    </citation>
    <scope>NUCLEOTIDE SEQUENCE [LARGE SCALE GENOMIC DNA]</scope>
    <source>
        <strain evidence="6 7">DSM 18346</strain>
    </source>
</reference>
<sequence length="339" mass="38122">MTVRKIAERANVSPATVSLVLNNKDSVSQETKNRVMRIAQEIGYQAKNKGSKIGKKKSIRFVKYKEEGMLAERNGDFITRVIDGVENEARKRSMDLKITNITSSNIMEMISKINAENADDGIVFLGTEFQADNAETLKLFKAPLVVIDNEMKFVNIDSVVMDNSTIVYTAVKKLYDLGHRKIGHIKSLKKTESLKERHLAFKLVMNKLSLDIEEKYTYCAMPEIQYAQEPIHNQLKSPEKELPTAFFADNDTMALAAIRALKDIGVRVPDDVSIIGVDDLLISSYSEPKLTTIRIHTKTMGKKAVERLVDLINSDNTGVIKTFVGSELVERESTLEYRG</sequence>
<evidence type="ECO:0000313" key="6">
    <source>
        <dbReference type="EMBL" id="SDL00414.1"/>
    </source>
</evidence>
<keyword evidence="4" id="KW-0804">Transcription</keyword>
<evidence type="ECO:0000256" key="1">
    <source>
        <dbReference type="ARBA" id="ARBA00022491"/>
    </source>
</evidence>
<keyword evidence="1" id="KW-0678">Repressor</keyword>
<proteinExistence type="predicted"/>
<dbReference type="Pfam" id="PF00356">
    <property type="entry name" value="LacI"/>
    <property type="match status" value="1"/>
</dbReference>
<gene>
    <name evidence="6" type="ORF">SAMN05660472_02432</name>
</gene>
<dbReference type="AlphaFoldDB" id="A0A1G9GIB1"/>
<dbReference type="InterPro" id="IPR010982">
    <property type="entry name" value="Lambda_DNA-bd_dom_sf"/>
</dbReference>
<feature type="domain" description="HTH lacI-type" evidence="5">
    <location>
        <begin position="1"/>
        <end position="55"/>
    </location>
</feature>
<dbReference type="InterPro" id="IPR028082">
    <property type="entry name" value="Peripla_BP_I"/>
</dbReference>
<dbReference type="InterPro" id="IPR046335">
    <property type="entry name" value="LacI/GalR-like_sensor"/>
</dbReference>
<dbReference type="Gene3D" id="3.40.50.2300">
    <property type="match status" value="2"/>
</dbReference>
<dbReference type="EMBL" id="FNFP01000006">
    <property type="protein sequence ID" value="SDL00414.1"/>
    <property type="molecule type" value="Genomic_DNA"/>
</dbReference>
<dbReference type="PROSITE" id="PS50932">
    <property type="entry name" value="HTH_LACI_2"/>
    <property type="match status" value="1"/>
</dbReference>
<keyword evidence="7" id="KW-1185">Reference proteome</keyword>
<keyword evidence="3" id="KW-0238">DNA-binding</keyword>
<name>A0A1G9GIB1_9FIRM</name>
<dbReference type="Pfam" id="PF13377">
    <property type="entry name" value="Peripla_BP_3"/>
    <property type="match status" value="1"/>
</dbReference>
<evidence type="ECO:0000256" key="3">
    <source>
        <dbReference type="ARBA" id="ARBA00023125"/>
    </source>
</evidence>
<evidence type="ECO:0000256" key="2">
    <source>
        <dbReference type="ARBA" id="ARBA00023015"/>
    </source>
</evidence>
<evidence type="ECO:0000313" key="7">
    <source>
        <dbReference type="Proteomes" id="UP000198718"/>
    </source>
</evidence>
<dbReference type="GO" id="GO:0000976">
    <property type="term" value="F:transcription cis-regulatory region binding"/>
    <property type="evidence" value="ECO:0007669"/>
    <property type="project" value="TreeGrafter"/>
</dbReference>
<dbReference type="STRING" id="393762.SAMN05660472_02432"/>
<dbReference type="PANTHER" id="PTHR30146:SF148">
    <property type="entry name" value="HTH-TYPE TRANSCRIPTIONAL REPRESSOR PURR-RELATED"/>
    <property type="match status" value="1"/>
</dbReference>
<dbReference type="InterPro" id="IPR000843">
    <property type="entry name" value="HTH_LacI"/>
</dbReference>
<dbReference type="PANTHER" id="PTHR30146">
    <property type="entry name" value="LACI-RELATED TRANSCRIPTIONAL REPRESSOR"/>
    <property type="match status" value="1"/>
</dbReference>
<dbReference type="Proteomes" id="UP000198718">
    <property type="component" value="Unassembled WGS sequence"/>
</dbReference>
<dbReference type="SMART" id="SM00354">
    <property type="entry name" value="HTH_LACI"/>
    <property type="match status" value="1"/>
</dbReference>
<dbReference type="GO" id="GO:0003700">
    <property type="term" value="F:DNA-binding transcription factor activity"/>
    <property type="evidence" value="ECO:0007669"/>
    <property type="project" value="TreeGrafter"/>
</dbReference>
<dbReference type="SUPFAM" id="SSF53822">
    <property type="entry name" value="Periplasmic binding protein-like I"/>
    <property type="match status" value="1"/>
</dbReference>
<accession>A0A1G9GIB1</accession>
<keyword evidence="2" id="KW-0805">Transcription regulation</keyword>
<protein>
    <submittedName>
        <fullName evidence="6">LacI family transcriptional regulator</fullName>
    </submittedName>
</protein>
<organism evidence="6 7">
    <name type="scientific">Natronincola ferrireducens</name>
    <dbReference type="NCBI Taxonomy" id="393762"/>
    <lineage>
        <taxon>Bacteria</taxon>
        <taxon>Bacillati</taxon>
        <taxon>Bacillota</taxon>
        <taxon>Clostridia</taxon>
        <taxon>Peptostreptococcales</taxon>
        <taxon>Natronincolaceae</taxon>
        <taxon>Natronincola</taxon>
    </lineage>
</organism>